<protein>
    <submittedName>
        <fullName evidence="2">Co-chaperonin GroES</fullName>
    </submittedName>
</protein>
<dbReference type="InterPro" id="IPR020818">
    <property type="entry name" value="Chaperonin_GroES"/>
</dbReference>
<dbReference type="GO" id="GO:0005524">
    <property type="term" value="F:ATP binding"/>
    <property type="evidence" value="ECO:0007669"/>
    <property type="project" value="InterPro"/>
</dbReference>
<sequence length="105" mass="11428">MSKKLRPLFARVVVRAETLQASIGTKYSALNKMGFEIPKTVEEKMIPDEGVVVSVGEACEVMKAGDRVLFGKWAAKPIAFEPGLYVMQEEDIIGVIEDDAKAVAA</sequence>
<dbReference type="GO" id="GO:0044183">
    <property type="term" value="F:protein folding chaperone"/>
    <property type="evidence" value="ECO:0007669"/>
    <property type="project" value="InterPro"/>
</dbReference>
<proteinExistence type="predicted"/>
<dbReference type="InterPro" id="IPR011032">
    <property type="entry name" value="GroES-like_sf"/>
</dbReference>
<keyword evidence="1" id="KW-0143">Chaperone</keyword>
<organism evidence="2">
    <name type="scientific">uncultured virus</name>
    <dbReference type="NCBI Taxonomy" id="340016"/>
    <lineage>
        <taxon>Viruses</taxon>
        <taxon>environmental samples</taxon>
    </lineage>
</organism>
<evidence type="ECO:0000313" key="2">
    <source>
        <dbReference type="EMBL" id="ASN63735.1"/>
    </source>
</evidence>
<dbReference type="PRINTS" id="PR00297">
    <property type="entry name" value="CHAPERONIN10"/>
</dbReference>
<accession>A0A221S4L8</accession>
<dbReference type="SMART" id="SM00883">
    <property type="entry name" value="Cpn10"/>
    <property type="match status" value="1"/>
</dbReference>
<name>A0A221S4L8_9VIRU</name>
<reference evidence="2" key="1">
    <citation type="submission" date="2016-03" db="EMBL/GenBank/DDBJ databases">
        <title>Novel chaperonins are prevalent in the virioplankton and link to viral biology and ecology.</title>
        <authorList>
            <person name="Marine R.L."/>
            <person name="Nasko D.J."/>
            <person name="Polson S.W."/>
            <person name="Wommack K.E."/>
        </authorList>
    </citation>
    <scope>NUCLEOTIDE SEQUENCE</scope>
</reference>
<dbReference type="InterPro" id="IPR037124">
    <property type="entry name" value="Chaperonin_GroES_sf"/>
</dbReference>
<evidence type="ECO:0000256" key="1">
    <source>
        <dbReference type="ARBA" id="ARBA00023186"/>
    </source>
</evidence>
<dbReference type="Gene3D" id="2.30.33.40">
    <property type="entry name" value="GroES chaperonin"/>
    <property type="match status" value="1"/>
</dbReference>
<dbReference type="CDD" id="cd00320">
    <property type="entry name" value="cpn10"/>
    <property type="match status" value="1"/>
</dbReference>
<dbReference type="SUPFAM" id="SSF50129">
    <property type="entry name" value="GroES-like"/>
    <property type="match status" value="1"/>
</dbReference>
<gene>
    <name evidence="2" type="primary">groES</name>
</gene>
<dbReference type="Pfam" id="PF00166">
    <property type="entry name" value="Cpn10"/>
    <property type="match status" value="1"/>
</dbReference>
<dbReference type="EMBL" id="KU971141">
    <property type="protein sequence ID" value="ASN63735.1"/>
    <property type="molecule type" value="Genomic_DNA"/>
</dbReference>